<sequence>MRSPPGLVLMLWLLIALALFVVTRVSPSRNGPVAARLYDWGLFGLFPRQSYKSSDLRPPLLNYARRDRRCDSGFSVIGPRGTMVSTPGPVILDWQGELIWMEDQGRDYLTFWIGSDTGTFGTGKYVMLDQSYQVYKTISATNDLDGDLHEFKITENGTALMTVYKGTTADLTAFGIASQGWIYDSIFQEIDIETGELLFEWRASEHYRIEDTFHTIEAEARRPDSSDRTDSAIGMESKSAWDFFHINSVDKDTQGNYYISSRYMHSITCISPSGEIVWILGGKQNQFTDLSNGAATNFKFQHHARVHENNILTIFDNGKYDARSDNAEYSRGLLVRLDLANMTATVLQEYVHPDRVLVGSQGSVQLLPDSRHAVVGWGYVPAFTEFDTDGSVLCDVHIAPSINYRTFRTSSWVGKPSTQADVYLRPREGRLYVSWNGATEVDRWLLQGREIIDQAALYVDLASVKKEGFESSIEISSDMPLFVRLAALDKGGNVLGYSVELSRKIGNAPSELPQLMVLLVLMACLAYYLWRVRASIPGLAKARDILDGVGGRKLKAALAFPKRSSITKCEADDWAEECSVGESGRTDVEGGLAYTHEGGFRDEELQPLYHEEGM</sequence>
<reference evidence="2 3" key="1">
    <citation type="submission" date="2015-01" db="EMBL/GenBank/DDBJ databases">
        <title>The Genome Sequence of Exophiala xenobiotica CBS118157.</title>
        <authorList>
            <consortium name="The Broad Institute Genomics Platform"/>
            <person name="Cuomo C."/>
            <person name="de Hoog S."/>
            <person name="Gorbushina A."/>
            <person name="Stielow B."/>
            <person name="Teixiera M."/>
            <person name="Abouelleil A."/>
            <person name="Chapman S.B."/>
            <person name="Priest M."/>
            <person name="Young S.K."/>
            <person name="Wortman J."/>
            <person name="Nusbaum C."/>
            <person name="Birren B."/>
        </authorList>
    </citation>
    <scope>NUCLEOTIDE SEQUENCE [LARGE SCALE GENOMIC DNA]</scope>
    <source>
        <strain evidence="2 3">CBS 118157</strain>
    </source>
</reference>
<proteinExistence type="predicted"/>
<dbReference type="EMBL" id="KN847319">
    <property type="protein sequence ID" value="KIW56315.1"/>
    <property type="molecule type" value="Genomic_DNA"/>
</dbReference>
<dbReference type="Proteomes" id="UP000054342">
    <property type="component" value="Unassembled WGS sequence"/>
</dbReference>
<dbReference type="GeneID" id="25326891"/>
<dbReference type="HOGENOM" id="CLU_018249_0_0_1"/>
<dbReference type="InterPro" id="IPR039535">
    <property type="entry name" value="ASST-like"/>
</dbReference>
<dbReference type="InterPro" id="IPR053143">
    <property type="entry name" value="Arylsulfate_ST"/>
</dbReference>
<evidence type="ECO:0000313" key="3">
    <source>
        <dbReference type="Proteomes" id="UP000054342"/>
    </source>
</evidence>
<dbReference type="Pfam" id="PF14269">
    <property type="entry name" value="Arylsulfotran_2"/>
    <property type="match status" value="1"/>
</dbReference>
<dbReference type="PANTHER" id="PTHR35340">
    <property type="entry name" value="PQQ ENZYME REPEAT PROTEIN-RELATED"/>
    <property type="match status" value="1"/>
</dbReference>
<keyword evidence="3" id="KW-1185">Reference proteome</keyword>
<dbReference type="STRING" id="348802.A0A0D2ENG7"/>
<dbReference type="PANTHER" id="PTHR35340:SF5">
    <property type="entry name" value="ASST-DOMAIN-CONTAINING PROTEIN"/>
    <property type="match status" value="1"/>
</dbReference>
<evidence type="ECO:0000313" key="2">
    <source>
        <dbReference type="EMBL" id="KIW56315.1"/>
    </source>
</evidence>
<dbReference type="AlphaFoldDB" id="A0A0D2ENG7"/>
<organism evidence="2 3">
    <name type="scientific">Exophiala xenobiotica</name>
    <dbReference type="NCBI Taxonomy" id="348802"/>
    <lineage>
        <taxon>Eukaryota</taxon>
        <taxon>Fungi</taxon>
        <taxon>Dikarya</taxon>
        <taxon>Ascomycota</taxon>
        <taxon>Pezizomycotina</taxon>
        <taxon>Eurotiomycetes</taxon>
        <taxon>Chaetothyriomycetidae</taxon>
        <taxon>Chaetothyriales</taxon>
        <taxon>Herpotrichiellaceae</taxon>
        <taxon>Exophiala</taxon>
    </lineage>
</organism>
<dbReference type="RefSeq" id="XP_013316899.1">
    <property type="nucleotide sequence ID" value="XM_013461445.1"/>
</dbReference>
<accession>A0A0D2ENG7</accession>
<feature type="signal peptide" evidence="1">
    <location>
        <begin position="1"/>
        <end position="27"/>
    </location>
</feature>
<protein>
    <recommendedName>
        <fullName evidence="4">ASST-domain-containing protein</fullName>
    </recommendedName>
</protein>
<feature type="chain" id="PRO_5002241499" description="ASST-domain-containing protein" evidence="1">
    <location>
        <begin position="28"/>
        <end position="614"/>
    </location>
</feature>
<gene>
    <name evidence="2" type="ORF">PV05_04983</name>
</gene>
<dbReference type="OrthoDB" id="5427350at2759"/>
<name>A0A0D2ENG7_9EURO</name>
<keyword evidence="1" id="KW-0732">Signal</keyword>
<evidence type="ECO:0008006" key="4">
    <source>
        <dbReference type="Google" id="ProtNLM"/>
    </source>
</evidence>
<evidence type="ECO:0000256" key="1">
    <source>
        <dbReference type="SAM" id="SignalP"/>
    </source>
</evidence>